<protein>
    <submittedName>
        <fullName evidence="3">IS701 family transposase</fullName>
    </submittedName>
</protein>
<keyword evidence="4" id="KW-1185">Reference proteome</keyword>
<name>A0ABS0GWG2_9ACTN</name>
<dbReference type="SUPFAM" id="SSF53098">
    <property type="entry name" value="Ribonuclease H-like"/>
    <property type="match status" value="1"/>
</dbReference>
<dbReference type="EMBL" id="JADPUN010000161">
    <property type="protein sequence ID" value="MBF9130540.1"/>
    <property type="molecule type" value="Genomic_DNA"/>
</dbReference>
<organism evidence="3 4">
    <name type="scientific">Plantactinospora alkalitolerans</name>
    <dbReference type="NCBI Taxonomy" id="2789879"/>
    <lineage>
        <taxon>Bacteria</taxon>
        <taxon>Bacillati</taxon>
        <taxon>Actinomycetota</taxon>
        <taxon>Actinomycetes</taxon>
        <taxon>Micromonosporales</taxon>
        <taxon>Micromonosporaceae</taxon>
        <taxon>Plantactinospora</taxon>
    </lineage>
</organism>
<evidence type="ECO:0000313" key="4">
    <source>
        <dbReference type="Proteomes" id="UP000638560"/>
    </source>
</evidence>
<feature type="domain" description="Transposase IS701-like DDE" evidence="2">
    <location>
        <begin position="82"/>
        <end position="157"/>
    </location>
</feature>
<reference evidence="3 4" key="1">
    <citation type="submission" date="2020-11" db="EMBL/GenBank/DDBJ databases">
        <title>A novel isolate from a Black sea contaminated sediment with potential to produce alkanes: Plantactinospora alkalitolerans sp. nov.</title>
        <authorList>
            <person name="Carro L."/>
            <person name="Veyisoglu A."/>
            <person name="Guven K."/>
            <person name="Schumann P."/>
            <person name="Klenk H.-P."/>
            <person name="Sahin N."/>
        </authorList>
    </citation>
    <scope>NUCLEOTIDE SEQUENCE [LARGE SCALE GENOMIC DNA]</scope>
    <source>
        <strain evidence="3 4">S1510</strain>
    </source>
</reference>
<dbReference type="Pfam" id="PF13546">
    <property type="entry name" value="DDE_5"/>
    <property type="match status" value="1"/>
</dbReference>
<dbReference type="InterPro" id="IPR039365">
    <property type="entry name" value="IS701-like"/>
</dbReference>
<feature type="region of interest" description="Disordered" evidence="1">
    <location>
        <begin position="73"/>
        <end position="95"/>
    </location>
</feature>
<comment type="caution">
    <text evidence="3">The sequence shown here is derived from an EMBL/GenBank/DDBJ whole genome shotgun (WGS) entry which is preliminary data.</text>
</comment>
<dbReference type="PANTHER" id="PTHR33627:SF1">
    <property type="entry name" value="TRANSPOSASE"/>
    <property type="match status" value="1"/>
</dbReference>
<dbReference type="InterPro" id="IPR038721">
    <property type="entry name" value="IS701-like_DDE_dom"/>
</dbReference>
<evidence type="ECO:0000256" key="1">
    <source>
        <dbReference type="SAM" id="MobiDB-lite"/>
    </source>
</evidence>
<accession>A0ABS0GWG2</accession>
<sequence>MLDEAVTRVADRFVRAELRRTAGQFVEGLLSGVERKTCWSLAERAGHDDPQAMQRLLRTAVWDADAVRSPALPTRGILARSPRPSHRRRRPDDVGFATKPALARQMIAAALDAGVPVGWVTGDEVYGADPGLRADLEHRGIGYVLAVGCDRRVHVNDGRTLIRVDDLADRIPTAEWQQHSCGPGAKGPRDYLWAWVTTATSPGEHRWLLIRRNRTTGELAFYLCWSPRLVPLHTLVTVDGSRWSVEELFQTGKGQVGLDHYQVRGWTGWHRFVTLAMLALAVLTILAATTAQQPDPDPEIIALTVAEIRRLLNAFVLALPLPPAHTLHWSSWRRTSQARARRSHYQRRLGHLA</sequence>
<gene>
    <name evidence="3" type="ORF">I0C86_16450</name>
</gene>
<evidence type="ECO:0000259" key="2">
    <source>
        <dbReference type="Pfam" id="PF13546"/>
    </source>
</evidence>
<proteinExistence type="predicted"/>
<dbReference type="NCBIfam" id="NF033540">
    <property type="entry name" value="transpos_IS701"/>
    <property type="match status" value="1"/>
</dbReference>
<evidence type="ECO:0000313" key="3">
    <source>
        <dbReference type="EMBL" id="MBF9130540.1"/>
    </source>
</evidence>
<dbReference type="InterPro" id="IPR012337">
    <property type="entry name" value="RNaseH-like_sf"/>
</dbReference>
<dbReference type="Proteomes" id="UP000638560">
    <property type="component" value="Unassembled WGS sequence"/>
</dbReference>
<dbReference type="PANTHER" id="PTHR33627">
    <property type="entry name" value="TRANSPOSASE"/>
    <property type="match status" value="1"/>
</dbReference>